<dbReference type="RefSeq" id="WP_147929389.1">
    <property type="nucleotide sequence ID" value="NZ_VOXD01000004.1"/>
</dbReference>
<dbReference type="InterPro" id="IPR036052">
    <property type="entry name" value="TrpB-like_PALP_sf"/>
</dbReference>
<evidence type="ECO:0000256" key="5">
    <source>
        <dbReference type="PIRSR" id="PIRSR006278-2"/>
    </source>
</evidence>
<dbReference type="OrthoDB" id="9801249at2"/>
<dbReference type="Proteomes" id="UP000321907">
    <property type="component" value="Unassembled WGS sequence"/>
</dbReference>
<comment type="similarity">
    <text evidence="2">Belongs to the ACC deaminase/D-cysteine desulfhydrase family.</text>
</comment>
<evidence type="ECO:0000256" key="1">
    <source>
        <dbReference type="ARBA" id="ARBA00001933"/>
    </source>
</evidence>
<evidence type="ECO:0000256" key="2">
    <source>
        <dbReference type="ARBA" id="ARBA00008639"/>
    </source>
</evidence>
<feature type="modified residue" description="N6-(pyridoxal phosphate)lysine" evidence="5">
    <location>
        <position position="40"/>
    </location>
</feature>
<feature type="active site" description="Nucleophile" evidence="4">
    <location>
        <position position="68"/>
    </location>
</feature>
<dbReference type="InterPro" id="IPR027278">
    <property type="entry name" value="ACCD_DCysDesulf"/>
</dbReference>
<evidence type="ECO:0000313" key="7">
    <source>
        <dbReference type="EMBL" id="TXF90931.1"/>
    </source>
</evidence>
<dbReference type="PANTHER" id="PTHR43780">
    <property type="entry name" value="1-AMINOCYCLOPROPANE-1-CARBOXYLATE DEAMINASE-RELATED"/>
    <property type="match status" value="1"/>
</dbReference>
<dbReference type="AlphaFoldDB" id="A0A5C7FLN6"/>
<protein>
    <submittedName>
        <fullName evidence="7">Pyridoxal-phosphate dependent enzyme</fullName>
    </submittedName>
</protein>
<proteinExistence type="inferred from homology"/>
<evidence type="ECO:0000313" key="8">
    <source>
        <dbReference type="Proteomes" id="UP000321907"/>
    </source>
</evidence>
<evidence type="ECO:0000256" key="4">
    <source>
        <dbReference type="PIRSR" id="PIRSR006278-1"/>
    </source>
</evidence>
<keyword evidence="3 5" id="KW-0663">Pyridoxal phosphate</keyword>
<keyword evidence="8" id="KW-1185">Reference proteome</keyword>
<dbReference type="EMBL" id="VOXD01000004">
    <property type="protein sequence ID" value="TXF90931.1"/>
    <property type="molecule type" value="Genomic_DNA"/>
</dbReference>
<reference evidence="7 8" key="1">
    <citation type="submission" date="2019-08" db="EMBL/GenBank/DDBJ databases">
        <title>Lewinella sp. strain SSH13 Genome sequencing and assembly.</title>
        <authorList>
            <person name="Kim I."/>
        </authorList>
    </citation>
    <scope>NUCLEOTIDE SEQUENCE [LARGE SCALE GENOMIC DNA]</scope>
    <source>
        <strain evidence="7 8">SSH13</strain>
    </source>
</reference>
<dbReference type="InterPro" id="IPR001926">
    <property type="entry name" value="TrpB-like_PALP"/>
</dbReference>
<dbReference type="Gene3D" id="3.40.50.1100">
    <property type="match status" value="2"/>
</dbReference>
<evidence type="ECO:0000256" key="3">
    <source>
        <dbReference type="ARBA" id="ARBA00022898"/>
    </source>
</evidence>
<feature type="domain" description="Tryptophan synthase beta chain-like PALP" evidence="6">
    <location>
        <begin position="11"/>
        <end position="196"/>
    </location>
</feature>
<name>A0A5C7FLN6_9BACT</name>
<dbReference type="Pfam" id="PF00291">
    <property type="entry name" value="PALP"/>
    <property type="match status" value="1"/>
</dbReference>
<organism evidence="7 8">
    <name type="scientific">Neolewinella aurantiaca</name>
    <dbReference type="NCBI Taxonomy" id="2602767"/>
    <lineage>
        <taxon>Bacteria</taxon>
        <taxon>Pseudomonadati</taxon>
        <taxon>Bacteroidota</taxon>
        <taxon>Saprospiria</taxon>
        <taxon>Saprospirales</taxon>
        <taxon>Lewinellaceae</taxon>
        <taxon>Neolewinella</taxon>
    </lineage>
</organism>
<gene>
    <name evidence="7" type="ORF">FUA23_03785</name>
</gene>
<dbReference type="PIRSF" id="PIRSF006278">
    <property type="entry name" value="ACCD_DCysDesulf"/>
    <property type="match status" value="1"/>
</dbReference>
<comment type="caution">
    <text evidence="7">The sequence shown here is derived from an EMBL/GenBank/DDBJ whole genome shotgun (WGS) entry which is preliminary data.</text>
</comment>
<dbReference type="PANTHER" id="PTHR43780:SF2">
    <property type="entry name" value="1-AMINOCYCLOPROPANE-1-CARBOXYLATE DEAMINASE-RELATED"/>
    <property type="match status" value="1"/>
</dbReference>
<dbReference type="SUPFAM" id="SSF53686">
    <property type="entry name" value="Tryptophan synthase beta subunit-like PLP-dependent enzymes"/>
    <property type="match status" value="1"/>
</dbReference>
<dbReference type="GO" id="GO:0019148">
    <property type="term" value="F:D-cysteine desulfhydrase activity"/>
    <property type="evidence" value="ECO:0007669"/>
    <property type="project" value="TreeGrafter"/>
</dbReference>
<accession>A0A5C7FLN6</accession>
<evidence type="ECO:0000259" key="6">
    <source>
        <dbReference type="Pfam" id="PF00291"/>
    </source>
</evidence>
<sequence>MTSPLQRILHPAADAAGIELWCKRDDLYSPAPGTALQGNKVRKLEPILGAARGAPVRPVLFSFGGAFSNHLSALATAGRIYGLRVVIYVRGEEADNPVLDRARADGAELILISRVEYRMKKDHTWLMARRAEIAERFATDKRWVWPVPEGGSGAGAAESVGQLYDEVVAALGAAPSHLCLSAGTGCSAAGVIAAAHPATHVEVYPALKGNWMASEIIGFLPDIAGKNWSCIPDYHFGGYARFPKEWIVEHGPSSPPGTCGLATIADIGEPGLPPLEPVYNAKLFYGVMDRIRKGIYPQGSTVVVVHSGGIY</sequence>
<comment type="cofactor">
    <cofactor evidence="1">
        <name>pyridoxal 5'-phosphate</name>
        <dbReference type="ChEBI" id="CHEBI:597326"/>
    </cofactor>
</comment>